<dbReference type="PANTHER" id="PTHR11088:SF60">
    <property type="entry name" value="TRNA DIMETHYLALLYLTRANSFERASE"/>
    <property type="match status" value="1"/>
</dbReference>
<feature type="site" description="Interaction with substrate tRNA" evidence="10">
    <location>
        <position position="120"/>
    </location>
</feature>
<dbReference type="Gene3D" id="3.40.50.300">
    <property type="entry name" value="P-loop containing nucleotide triphosphate hydrolases"/>
    <property type="match status" value="1"/>
</dbReference>
<evidence type="ECO:0000256" key="12">
    <source>
        <dbReference type="RuleBase" id="RU003784"/>
    </source>
</evidence>
<dbReference type="InterPro" id="IPR027417">
    <property type="entry name" value="P-loop_NTPase"/>
</dbReference>
<feature type="binding site" evidence="10">
    <location>
        <begin position="9"/>
        <end position="14"/>
    </location>
    <ligand>
        <name>substrate</name>
    </ligand>
</feature>
<feature type="site" description="Interaction with substrate tRNA" evidence="10">
    <location>
        <position position="98"/>
    </location>
</feature>
<keyword evidence="8 10" id="KW-0460">Magnesium</keyword>
<proteinExistence type="inferred from homology"/>
<dbReference type="GO" id="GO:0006400">
    <property type="term" value="P:tRNA modification"/>
    <property type="evidence" value="ECO:0007669"/>
    <property type="project" value="TreeGrafter"/>
</dbReference>
<dbReference type="InterPro" id="IPR018022">
    <property type="entry name" value="IPT"/>
</dbReference>
<dbReference type="PANTHER" id="PTHR11088">
    <property type="entry name" value="TRNA DIMETHYLALLYLTRANSFERASE"/>
    <property type="match status" value="1"/>
</dbReference>
<dbReference type="GeneID" id="87106662"/>
<dbReference type="STRING" id="660470.Theba_0820"/>
<keyword evidence="5 10" id="KW-0819">tRNA processing</keyword>
<evidence type="ECO:0000256" key="5">
    <source>
        <dbReference type="ARBA" id="ARBA00022694"/>
    </source>
</evidence>
<protein>
    <recommendedName>
        <fullName evidence="10">tRNA dimethylallyltransferase</fullName>
        <ecNumber evidence="10">2.5.1.75</ecNumber>
    </recommendedName>
    <alternativeName>
        <fullName evidence="10">Dimethylallyl diphosphate:tRNA dimethylallyltransferase</fullName>
        <shortName evidence="10">DMAPP:tRNA dimethylallyltransferase</shortName>
        <shortName evidence="10">DMATase</shortName>
    </alternativeName>
    <alternativeName>
        <fullName evidence="10">Isopentenyl-diphosphate:tRNA isopentenyltransferase</fullName>
        <shortName evidence="10">IPP transferase</shortName>
        <shortName evidence="10">IPPT</shortName>
        <shortName evidence="10">IPTase</shortName>
    </alternativeName>
</protein>
<keyword evidence="6 10" id="KW-0547">Nucleotide-binding</keyword>
<dbReference type="EC" id="2.5.1.75" evidence="10"/>
<evidence type="ECO:0000256" key="9">
    <source>
        <dbReference type="ARBA" id="ARBA00049563"/>
    </source>
</evidence>
<name>I2F3N1_9BACT</name>
<comment type="catalytic activity">
    <reaction evidence="9 10 11">
        <text>adenosine(37) in tRNA + dimethylallyl diphosphate = N(6)-dimethylallyladenosine(37) in tRNA + diphosphate</text>
        <dbReference type="Rhea" id="RHEA:26482"/>
        <dbReference type="Rhea" id="RHEA-COMP:10162"/>
        <dbReference type="Rhea" id="RHEA-COMP:10375"/>
        <dbReference type="ChEBI" id="CHEBI:33019"/>
        <dbReference type="ChEBI" id="CHEBI:57623"/>
        <dbReference type="ChEBI" id="CHEBI:74411"/>
        <dbReference type="ChEBI" id="CHEBI:74415"/>
        <dbReference type="EC" id="2.5.1.75"/>
    </reaction>
</comment>
<dbReference type="InterPro" id="IPR039657">
    <property type="entry name" value="Dimethylallyltransferase"/>
</dbReference>
<dbReference type="HAMAP" id="MF_00185">
    <property type="entry name" value="IPP_trans"/>
    <property type="match status" value="1"/>
</dbReference>
<reference evidence="14 15" key="1">
    <citation type="journal article" date="2012" name="Genome Biol. Evol.">
        <title>Genome Sequence of the Mesophilic Thermotogales Bacterium Mesotoga prima MesG1.Ag.4.2 Reveals the Largest Thermotogales Genome To Date.</title>
        <authorList>
            <person name="Zhaxybayeva O."/>
            <person name="Swithers K.S."/>
            <person name="Foght J."/>
            <person name="Green A.G."/>
            <person name="Bruce D."/>
            <person name="Detter C."/>
            <person name="Han S."/>
            <person name="Teshima H."/>
            <person name="Han J."/>
            <person name="Woyke T."/>
            <person name="Pitluck S."/>
            <person name="Nolan M."/>
            <person name="Ivanova N."/>
            <person name="Pati A."/>
            <person name="Land M.L."/>
            <person name="Dlutek M."/>
            <person name="Doolittle W.F."/>
            <person name="Noll K.M."/>
            <person name="Nesbo C.L."/>
        </authorList>
    </citation>
    <scope>NUCLEOTIDE SEQUENCE [LARGE SCALE GENOMIC DNA]</scope>
    <source>
        <strain evidence="15">mesG1.Ag.4.2</strain>
    </source>
</reference>
<evidence type="ECO:0000313" key="15">
    <source>
        <dbReference type="Proteomes" id="UP000002881"/>
    </source>
</evidence>
<dbReference type="HOGENOM" id="CLU_032616_0_1_0"/>
<comment type="subunit">
    <text evidence="10">Monomer.</text>
</comment>
<evidence type="ECO:0000256" key="10">
    <source>
        <dbReference type="HAMAP-Rule" id="MF_00185"/>
    </source>
</evidence>
<comment type="similarity">
    <text evidence="3 10 13">Belongs to the IPP transferase family.</text>
</comment>
<evidence type="ECO:0000256" key="6">
    <source>
        <dbReference type="ARBA" id="ARBA00022741"/>
    </source>
</evidence>
<comment type="caution">
    <text evidence="10">Lacks conserved residue(s) required for the propagation of feature annotation.</text>
</comment>
<accession>I2F3N1</accession>
<evidence type="ECO:0000256" key="13">
    <source>
        <dbReference type="RuleBase" id="RU003785"/>
    </source>
</evidence>
<evidence type="ECO:0000256" key="1">
    <source>
        <dbReference type="ARBA" id="ARBA00001946"/>
    </source>
</evidence>
<dbReference type="EMBL" id="CP003532">
    <property type="protein sequence ID" value="AFK06534.1"/>
    <property type="molecule type" value="Genomic_DNA"/>
</dbReference>
<gene>
    <name evidence="10" type="primary">miaA</name>
    <name evidence="14" type="ORF">Theba_0820</name>
</gene>
<sequence>MIPLVLGPTAVGKTSLLLEIAGRLPIEVISVDSRQIYRFMDIGTAKPTRTELSLLKHWLIDIRNPDESFDVMEFRKLSLEFIAEIKSRGKIPVLAGGTGLYADALIRGLADVPARDENIREALLQIESQKKGFLRELLRKVDPKAFETIHENDLKRTVRYLEVFLRTGKPLTEFHKESEMSGEFGIVILQRERDELHRRIEARVHRMIDSGLAEETERLLEMGYAPELNALKTIGYAEMVQYIKCGVSLTDTSERIIVNSRRYARRQIIWFRRYREALRIDLSTLGNEAAQVLENTILSVWGGKNG</sequence>
<dbReference type="NCBIfam" id="TIGR00174">
    <property type="entry name" value="miaA"/>
    <property type="match status" value="1"/>
</dbReference>
<evidence type="ECO:0000313" key="14">
    <source>
        <dbReference type="EMBL" id="AFK06534.1"/>
    </source>
</evidence>
<dbReference type="Proteomes" id="UP000002881">
    <property type="component" value="Chromosome"/>
</dbReference>
<keyword evidence="7 10" id="KW-0067">ATP-binding</keyword>
<dbReference type="GO" id="GO:0005524">
    <property type="term" value="F:ATP binding"/>
    <property type="evidence" value="ECO:0007669"/>
    <property type="project" value="UniProtKB-UniRule"/>
</dbReference>
<comment type="function">
    <text evidence="2 10 12">Catalyzes the transfer of a dimethylallyl group onto the adenine at position 37 in tRNAs that read codons beginning with uridine, leading to the formation of N6-(dimethylallyl)adenosine (i(6)A).</text>
</comment>
<keyword evidence="4 10" id="KW-0808">Transferase</keyword>
<feature type="binding site" evidence="10">
    <location>
        <begin position="7"/>
        <end position="14"/>
    </location>
    <ligand>
        <name>ATP</name>
        <dbReference type="ChEBI" id="CHEBI:30616"/>
    </ligand>
</feature>
<dbReference type="GO" id="GO:0052381">
    <property type="term" value="F:tRNA dimethylallyltransferase activity"/>
    <property type="evidence" value="ECO:0007669"/>
    <property type="project" value="UniProtKB-UniRule"/>
</dbReference>
<dbReference type="RefSeq" id="WP_014730580.1">
    <property type="nucleotide sequence ID" value="NC_017934.1"/>
</dbReference>
<dbReference type="Pfam" id="PF01715">
    <property type="entry name" value="IPPT"/>
    <property type="match status" value="1"/>
</dbReference>
<keyword evidence="15" id="KW-1185">Reference proteome</keyword>
<dbReference type="KEGG" id="mpg:Theba_0820"/>
<feature type="region of interest" description="Interaction with substrate tRNA" evidence="10">
    <location>
        <begin position="32"/>
        <end position="35"/>
    </location>
</feature>
<comment type="cofactor">
    <cofactor evidence="1 10">
        <name>Mg(2+)</name>
        <dbReference type="ChEBI" id="CHEBI:18420"/>
    </cofactor>
</comment>
<dbReference type="AlphaFoldDB" id="I2F3N1"/>
<evidence type="ECO:0000256" key="2">
    <source>
        <dbReference type="ARBA" id="ARBA00003213"/>
    </source>
</evidence>
<evidence type="ECO:0000256" key="8">
    <source>
        <dbReference type="ARBA" id="ARBA00022842"/>
    </source>
</evidence>
<dbReference type="SUPFAM" id="SSF52540">
    <property type="entry name" value="P-loop containing nucleoside triphosphate hydrolases"/>
    <property type="match status" value="1"/>
</dbReference>
<evidence type="ECO:0000256" key="3">
    <source>
        <dbReference type="ARBA" id="ARBA00005842"/>
    </source>
</evidence>
<evidence type="ECO:0000256" key="4">
    <source>
        <dbReference type="ARBA" id="ARBA00022679"/>
    </source>
</evidence>
<dbReference type="Gene3D" id="1.10.20.140">
    <property type="match status" value="1"/>
</dbReference>
<dbReference type="eggNOG" id="COG0324">
    <property type="taxonomic scope" value="Bacteria"/>
</dbReference>
<evidence type="ECO:0000256" key="7">
    <source>
        <dbReference type="ARBA" id="ARBA00022840"/>
    </source>
</evidence>
<organism evidence="14 15">
    <name type="scientific">Mesotoga prima MesG1.Ag.4.2</name>
    <dbReference type="NCBI Taxonomy" id="660470"/>
    <lineage>
        <taxon>Bacteria</taxon>
        <taxon>Thermotogati</taxon>
        <taxon>Thermotogota</taxon>
        <taxon>Thermotogae</taxon>
        <taxon>Kosmotogales</taxon>
        <taxon>Kosmotogaceae</taxon>
        <taxon>Mesotoga</taxon>
    </lineage>
</organism>
<evidence type="ECO:0000256" key="11">
    <source>
        <dbReference type="RuleBase" id="RU003783"/>
    </source>
</evidence>